<dbReference type="Proteomes" id="UP000233556">
    <property type="component" value="Unassembled WGS sequence"/>
</dbReference>
<evidence type="ECO:0000256" key="1">
    <source>
        <dbReference type="SAM" id="MobiDB-lite"/>
    </source>
</evidence>
<accession>A0A2I0UL38</accession>
<feature type="region of interest" description="Disordered" evidence="1">
    <location>
        <begin position="1"/>
        <end position="57"/>
    </location>
</feature>
<proteinExistence type="predicted"/>
<sequence>MLGDSSQEKKHLRDFGVDRAGKKRKERKKEKKRKEKKRKEKKRKEKKRKEKKRKEKKAVCCCTKTLQGMWDSLLRTSSEIIEVECHFENLLIVFPKKYVQWRETSHFA</sequence>
<reference evidence="3" key="2">
    <citation type="submission" date="2017-12" db="EMBL/GenBank/DDBJ databases">
        <title>Genome sequence of the Bar-tailed Godwit (Limosa lapponica baueri).</title>
        <authorList>
            <person name="Lima N.C.B."/>
            <person name="Parody-Merino A.M."/>
            <person name="Battley P.F."/>
            <person name="Fidler A.E."/>
            <person name="Prosdocimi F."/>
        </authorList>
    </citation>
    <scope>NUCLEOTIDE SEQUENCE [LARGE SCALE GENOMIC DNA]</scope>
</reference>
<protein>
    <submittedName>
        <fullName evidence="2">Uncharacterized protein</fullName>
    </submittedName>
</protein>
<gene>
    <name evidence="2" type="ORF">llap_2955</name>
</gene>
<evidence type="ECO:0000313" key="3">
    <source>
        <dbReference type="Proteomes" id="UP000233556"/>
    </source>
</evidence>
<organism evidence="2 3">
    <name type="scientific">Limosa lapponica baueri</name>
    <dbReference type="NCBI Taxonomy" id="1758121"/>
    <lineage>
        <taxon>Eukaryota</taxon>
        <taxon>Metazoa</taxon>
        <taxon>Chordata</taxon>
        <taxon>Craniata</taxon>
        <taxon>Vertebrata</taxon>
        <taxon>Euteleostomi</taxon>
        <taxon>Archelosauria</taxon>
        <taxon>Archosauria</taxon>
        <taxon>Dinosauria</taxon>
        <taxon>Saurischia</taxon>
        <taxon>Theropoda</taxon>
        <taxon>Coelurosauria</taxon>
        <taxon>Aves</taxon>
        <taxon>Neognathae</taxon>
        <taxon>Neoaves</taxon>
        <taxon>Charadriiformes</taxon>
        <taxon>Scolopacidae</taxon>
        <taxon>Limosa</taxon>
    </lineage>
</organism>
<dbReference type="AlphaFoldDB" id="A0A2I0UL38"/>
<keyword evidence="3" id="KW-1185">Reference proteome</keyword>
<reference evidence="3" key="1">
    <citation type="submission" date="2017-11" db="EMBL/GenBank/DDBJ databases">
        <authorList>
            <person name="Lima N.C."/>
            <person name="Parody-Merino A.M."/>
            <person name="Battley P.F."/>
            <person name="Fidler A.E."/>
            <person name="Prosdocimi F."/>
        </authorList>
    </citation>
    <scope>NUCLEOTIDE SEQUENCE [LARGE SCALE GENOMIC DNA]</scope>
</reference>
<feature type="compositionally biased region" description="Basic residues" evidence="1">
    <location>
        <begin position="21"/>
        <end position="56"/>
    </location>
</feature>
<evidence type="ECO:0000313" key="2">
    <source>
        <dbReference type="EMBL" id="PKU46759.1"/>
    </source>
</evidence>
<name>A0A2I0UL38_LIMLA</name>
<feature type="compositionally biased region" description="Basic and acidic residues" evidence="1">
    <location>
        <begin position="1"/>
        <end position="20"/>
    </location>
</feature>
<dbReference type="EMBL" id="KZ505699">
    <property type="protein sequence ID" value="PKU46759.1"/>
    <property type="molecule type" value="Genomic_DNA"/>
</dbReference>